<sequence>MARVVTRGCREPRWRASGSRWFGGVAVMDKPRGRGREKIANGCQWWFPAAQGGEGGGVRFLERKRGGHLGFLFQCVQGLLRTITSFQGGGGGGS</sequence>
<evidence type="ECO:0000313" key="2">
    <source>
        <dbReference type="Proteomes" id="UP001056120"/>
    </source>
</evidence>
<dbReference type="Proteomes" id="UP001056120">
    <property type="component" value="Linkage Group LG14"/>
</dbReference>
<evidence type="ECO:0000313" key="1">
    <source>
        <dbReference type="EMBL" id="KAI3783574.1"/>
    </source>
</evidence>
<protein>
    <submittedName>
        <fullName evidence="1">Uncharacterized protein</fullName>
    </submittedName>
</protein>
<gene>
    <name evidence="1" type="ORF">L1987_42658</name>
</gene>
<name>A0ACB9GJH3_9ASTR</name>
<proteinExistence type="predicted"/>
<reference evidence="2" key="1">
    <citation type="journal article" date="2022" name="Mol. Ecol. Resour.">
        <title>The genomes of chicory, endive, great burdock and yacon provide insights into Asteraceae palaeo-polyploidization history and plant inulin production.</title>
        <authorList>
            <person name="Fan W."/>
            <person name="Wang S."/>
            <person name="Wang H."/>
            <person name="Wang A."/>
            <person name="Jiang F."/>
            <person name="Liu H."/>
            <person name="Zhao H."/>
            <person name="Xu D."/>
            <person name="Zhang Y."/>
        </authorList>
    </citation>
    <scope>NUCLEOTIDE SEQUENCE [LARGE SCALE GENOMIC DNA]</scope>
    <source>
        <strain evidence="2">cv. Yunnan</strain>
    </source>
</reference>
<dbReference type="EMBL" id="CM042031">
    <property type="protein sequence ID" value="KAI3783574.1"/>
    <property type="molecule type" value="Genomic_DNA"/>
</dbReference>
<keyword evidence="2" id="KW-1185">Reference proteome</keyword>
<accession>A0ACB9GJH3</accession>
<reference evidence="1 2" key="2">
    <citation type="journal article" date="2022" name="Mol. Ecol. Resour.">
        <title>The genomes of chicory, endive, great burdock and yacon provide insights into Asteraceae paleo-polyploidization history and plant inulin production.</title>
        <authorList>
            <person name="Fan W."/>
            <person name="Wang S."/>
            <person name="Wang H."/>
            <person name="Wang A."/>
            <person name="Jiang F."/>
            <person name="Liu H."/>
            <person name="Zhao H."/>
            <person name="Xu D."/>
            <person name="Zhang Y."/>
        </authorList>
    </citation>
    <scope>NUCLEOTIDE SEQUENCE [LARGE SCALE GENOMIC DNA]</scope>
    <source>
        <strain evidence="2">cv. Yunnan</strain>
        <tissue evidence="1">Leaves</tissue>
    </source>
</reference>
<organism evidence="1 2">
    <name type="scientific">Smallanthus sonchifolius</name>
    <dbReference type="NCBI Taxonomy" id="185202"/>
    <lineage>
        <taxon>Eukaryota</taxon>
        <taxon>Viridiplantae</taxon>
        <taxon>Streptophyta</taxon>
        <taxon>Embryophyta</taxon>
        <taxon>Tracheophyta</taxon>
        <taxon>Spermatophyta</taxon>
        <taxon>Magnoliopsida</taxon>
        <taxon>eudicotyledons</taxon>
        <taxon>Gunneridae</taxon>
        <taxon>Pentapetalae</taxon>
        <taxon>asterids</taxon>
        <taxon>campanulids</taxon>
        <taxon>Asterales</taxon>
        <taxon>Asteraceae</taxon>
        <taxon>Asteroideae</taxon>
        <taxon>Heliantheae alliance</taxon>
        <taxon>Millerieae</taxon>
        <taxon>Smallanthus</taxon>
    </lineage>
</organism>
<comment type="caution">
    <text evidence="1">The sequence shown here is derived from an EMBL/GenBank/DDBJ whole genome shotgun (WGS) entry which is preliminary data.</text>
</comment>